<dbReference type="GO" id="GO:0003723">
    <property type="term" value="F:RNA binding"/>
    <property type="evidence" value="ECO:0007669"/>
    <property type="project" value="UniProtKB-KW"/>
</dbReference>
<dbReference type="SUPFAM" id="SSF55174">
    <property type="entry name" value="Alpha-L RNA-binding motif"/>
    <property type="match status" value="1"/>
</dbReference>
<reference evidence="3 4" key="1">
    <citation type="submission" date="2016-10" db="EMBL/GenBank/DDBJ databases">
        <authorList>
            <person name="de Groot N.N."/>
        </authorList>
    </citation>
    <scope>NUCLEOTIDE SEQUENCE [LARGE SCALE GENOMIC DNA]</scope>
    <source>
        <strain evidence="3 4">ATCC BAA-466</strain>
    </source>
</reference>
<dbReference type="STRING" id="120956.SAMN05421791_10740"/>
<keyword evidence="4" id="KW-1185">Reference proteome</keyword>
<evidence type="ECO:0000313" key="3">
    <source>
        <dbReference type="EMBL" id="SDG38874.1"/>
    </source>
</evidence>
<dbReference type="PANTHER" id="PTHR13633">
    <property type="entry name" value="MITOCHONDRIAL TRANSCRIPTION RESCUE FACTOR 1"/>
    <property type="match status" value="1"/>
</dbReference>
<dbReference type="InterPro" id="IPR036986">
    <property type="entry name" value="S4_RNA-bd_sf"/>
</dbReference>
<dbReference type="CDD" id="cd00165">
    <property type="entry name" value="S4"/>
    <property type="match status" value="1"/>
</dbReference>
<dbReference type="InterPro" id="IPR002942">
    <property type="entry name" value="S4_RNA-bd"/>
</dbReference>
<dbReference type="OrthoDB" id="9812787at2"/>
<dbReference type="RefSeq" id="WP_090290127.1">
    <property type="nucleotide sequence ID" value="NZ_FNCK01000007.1"/>
</dbReference>
<dbReference type="InterPro" id="IPR040591">
    <property type="entry name" value="RqcP2_RBD"/>
</dbReference>
<gene>
    <name evidence="3" type="ORF">SAMN05421791_10740</name>
</gene>
<dbReference type="AlphaFoldDB" id="A0A1G7TV25"/>
<dbReference type="Proteomes" id="UP000199708">
    <property type="component" value="Unassembled WGS sequence"/>
</dbReference>
<dbReference type="PANTHER" id="PTHR13633:SF3">
    <property type="entry name" value="MITOCHONDRIAL TRANSCRIPTION RESCUE FACTOR 1"/>
    <property type="match status" value="1"/>
</dbReference>
<dbReference type="SMART" id="SM00363">
    <property type="entry name" value="S4"/>
    <property type="match status" value="1"/>
</dbReference>
<dbReference type="Gene3D" id="3.30.1370.160">
    <property type="match status" value="1"/>
</dbReference>
<dbReference type="Pfam" id="PF21278">
    <property type="entry name" value="YlmH_1st"/>
    <property type="match status" value="1"/>
</dbReference>
<keyword evidence="1" id="KW-0694">RNA-binding</keyword>
<dbReference type="Pfam" id="PF17774">
    <property type="entry name" value="YlmH_RBD"/>
    <property type="match status" value="1"/>
</dbReference>
<dbReference type="InterPro" id="IPR048443">
    <property type="entry name" value="RqcP2_N"/>
</dbReference>
<proteinExistence type="predicted"/>
<organism evidence="3 4">
    <name type="scientific">Facklamia miroungae</name>
    <dbReference type="NCBI Taxonomy" id="120956"/>
    <lineage>
        <taxon>Bacteria</taxon>
        <taxon>Bacillati</taxon>
        <taxon>Bacillota</taxon>
        <taxon>Bacilli</taxon>
        <taxon>Lactobacillales</taxon>
        <taxon>Aerococcaceae</taxon>
        <taxon>Facklamia</taxon>
    </lineage>
</organism>
<evidence type="ECO:0000259" key="2">
    <source>
        <dbReference type="SMART" id="SM00363"/>
    </source>
</evidence>
<evidence type="ECO:0000256" key="1">
    <source>
        <dbReference type="PROSITE-ProRule" id="PRU00182"/>
    </source>
</evidence>
<dbReference type="Gene3D" id="3.10.290.10">
    <property type="entry name" value="RNA-binding S4 domain"/>
    <property type="match status" value="1"/>
</dbReference>
<name>A0A1G7TV25_9LACT</name>
<dbReference type="Pfam" id="PF01479">
    <property type="entry name" value="S4"/>
    <property type="match status" value="1"/>
</dbReference>
<evidence type="ECO:0000313" key="4">
    <source>
        <dbReference type="Proteomes" id="UP000199708"/>
    </source>
</evidence>
<sequence>MKEDIYQHYRKEEIPYVDQVYDWIDQVDRLYTPVLTSFLTPRQATILKHILNSRDEMAYYLDGGYEESERKRALIYPSYYVLQRADLELGYLEINFPAKFADLTHGKILGTILGTGIERGRIGDIITDGQAWHIIVDLKMQKYLIDEVKKIANVGVHLTPITREDLLQTIDEWEETTVIVSSLRLDSLIAKIYNISRQRAKDAVQAGQVKINFTEVDRSDTLVGISDIVSLRRFGRFRIQTVDGKTKKDNFRLTIDLLQV</sequence>
<dbReference type="EMBL" id="FNCK01000007">
    <property type="protein sequence ID" value="SDG38874.1"/>
    <property type="molecule type" value="Genomic_DNA"/>
</dbReference>
<dbReference type="PROSITE" id="PS50889">
    <property type="entry name" value="S4"/>
    <property type="match status" value="1"/>
</dbReference>
<dbReference type="InterPro" id="IPR012677">
    <property type="entry name" value="Nucleotide-bd_a/b_plait_sf"/>
</dbReference>
<accession>A0A1G7TV25</accession>
<protein>
    <submittedName>
        <fullName evidence="3">RNA-binding protein YlmH, contains S4-like domain</fullName>
    </submittedName>
</protein>
<dbReference type="Gene3D" id="3.30.70.330">
    <property type="match status" value="1"/>
</dbReference>
<feature type="domain" description="RNA-binding S4" evidence="2">
    <location>
        <begin position="183"/>
        <end position="240"/>
    </location>
</feature>